<organism evidence="3 4">
    <name type="scientific">Chlamydomonas incerta</name>
    <dbReference type="NCBI Taxonomy" id="51695"/>
    <lineage>
        <taxon>Eukaryota</taxon>
        <taxon>Viridiplantae</taxon>
        <taxon>Chlorophyta</taxon>
        <taxon>core chlorophytes</taxon>
        <taxon>Chlorophyceae</taxon>
        <taxon>CS clade</taxon>
        <taxon>Chlamydomonadales</taxon>
        <taxon>Chlamydomonadaceae</taxon>
        <taxon>Chlamydomonas</taxon>
    </lineage>
</organism>
<feature type="region of interest" description="Disordered" evidence="1">
    <location>
        <begin position="1"/>
        <end position="42"/>
    </location>
</feature>
<dbReference type="FunFam" id="3.40.525.10:FF:000030">
    <property type="entry name" value="CRAL/TRIO_-_N-terminal_domain/CRAL /TRIO_domain_containing_protein_-_putative"/>
    <property type="match status" value="1"/>
</dbReference>
<keyword evidence="4" id="KW-1185">Reference proteome</keyword>
<dbReference type="Proteomes" id="UP000650467">
    <property type="component" value="Unassembled WGS sequence"/>
</dbReference>
<dbReference type="InterPro" id="IPR001251">
    <property type="entry name" value="CRAL-TRIO_dom"/>
</dbReference>
<gene>
    <name evidence="3" type="ORF">HXX76_006900</name>
</gene>
<evidence type="ECO:0000259" key="2">
    <source>
        <dbReference type="PROSITE" id="PS50191"/>
    </source>
</evidence>
<name>A0A835W4N5_CHLIN</name>
<dbReference type="Pfam" id="PF00650">
    <property type="entry name" value="CRAL_TRIO"/>
    <property type="match status" value="1"/>
</dbReference>
<evidence type="ECO:0000256" key="1">
    <source>
        <dbReference type="SAM" id="MobiDB-lite"/>
    </source>
</evidence>
<dbReference type="Gene3D" id="3.40.525.10">
    <property type="entry name" value="CRAL-TRIO lipid binding domain"/>
    <property type="match status" value="1"/>
</dbReference>
<dbReference type="SUPFAM" id="SSF46938">
    <property type="entry name" value="CRAL/TRIO N-terminal domain"/>
    <property type="match status" value="1"/>
</dbReference>
<feature type="region of interest" description="Disordered" evidence="1">
    <location>
        <begin position="367"/>
        <end position="391"/>
    </location>
</feature>
<protein>
    <recommendedName>
        <fullName evidence="2">CRAL-TRIO domain-containing protein</fullName>
    </recommendedName>
</protein>
<dbReference type="PANTHER" id="PTHR45824">
    <property type="entry name" value="GH16843P"/>
    <property type="match status" value="1"/>
</dbReference>
<dbReference type="PANTHER" id="PTHR45824:SF29">
    <property type="entry name" value="GH16843P"/>
    <property type="match status" value="1"/>
</dbReference>
<dbReference type="OrthoDB" id="75724at2759"/>
<comment type="caution">
    <text evidence="3">The sequence shown here is derived from an EMBL/GenBank/DDBJ whole genome shotgun (WGS) entry which is preliminary data.</text>
</comment>
<dbReference type="PROSITE" id="PS50191">
    <property type="entry name" value="CRAL_TRIO"/>
    <property type="match status" value="1"/>
</dbReference>
<feature type="compositionally biased region" description="Polar residues" evidence="1">
    <location>
        <begin position="1"/>
        <end position="14"/>
    </location>
</feature>
<feature type="region of interest" description="Disordered" evidence="1">
    <location>
        <begin position="330"/>
        <end position="355"/>
    </location>
</feature>
<dbReference type="GO" id="GO:0008526">
    <property type="term" value="F:phosphatidylinositol transfer activity"/>
    <property type="evidence" value="ECO:0007669"/>
    <property type="project" value="TreeGrafter"/>
</dbReference>
<evidence type="ECO:0000313" key="3">
    <source>
        <dbReference type="EMBL" id="KAG2435701.1"/>
    </source>
</evidence>
<dbReference type="InterPro" id="IPR052578">
    <property type="entry name" value="PI_Transfer_CRAL-TRIO"/>
</dbReference>
<dbReference type="CDD" id="cd00170">
    <property type="entry name" value="SEC14"/>
    <property type="match status" value="1"/>
</dbReference>
<evidence type="ECO:0000313" key="4">
    <source>
        <dbReference type="Proteomes" id="UP000650467"/>
    </source>
</evidence>
<feature type="compositionally biased region" description="Low complexity" evidence="1">
    <location>
        <begin position="32"/>
        <end position="42"/>
    </location>
</feature>
<dbReference type="SMART" id="SM00516">
    <property type="entry name" value="SEC14"/>
    <property type="match status" value="1"/>
</dbReference>
<reference evidence="3" key="1">
    <citation type="journal article" date="2020" name="bioRxiv">
        <title>Comparative genomics of Chlamydomonas.</title>
        <authorList>
            <person name="Craig R.J."/>
            <person name="Hasan A.R."/>
            <person name="Ness R.W."/>
            <person name="Keightley P.D."/>
        </authorList>
    </citation>
    <scope>NUCLEOTIDE SEQUENCE</scope>
    <source>
        <strain evidence="3">SAG 7.73</strain>
    </source>
</reference>
<dbReference type="InterPro" id="IPR036865">
    <property type="entry name" value="CRAL-TRIO_dom_sf"/>
</dbReference>
<dbReference type="AlphaFoldDB" id="A0A835W4N5"/>
<dbReference type="SUPFAM" id="SSF52087">
    <property type="entry name" value="CRAL/TRIO domain"/>
    <property type="match status" value="1"/>
</dbReference>
<proteinExistence type="predicted"/>
<dbReference type="InterPro" id="IPR036273">
    <property type="entry name" value="CRAL/TRIO_N_dom_sf"/>
</dbReference>
<feature type="domain" description="CRAL-TRIO" evidence="2">
    <location>
        <begin position="120"/>
        <end position="287"/>
    </location>
</feature>
<accession>A0A835W4N5</accession>
<sequence length="435" mass="47066">MSQTLATSRSPSESDASHATDDAFSPQASSGELTAASTTVSEASSDVTEEQIKYVRAHCDACTASADDATVRRFIRATGGNLALSVKRLNATCQWRASVRPEQVVCRACVRDPRSHYMHLCGYAADGRPIIYSCLANPTNKVFEDNKAHMIQTFEWAIKCMPPGVEQWIWVCDFKGFGMADVNPKLAKLFLDISAEHYPERLGMFMIVDAPSLFGLLWKAIQSFVDPKTYKKIRFLPFDYKGGAAAGASGAGGGKASLLKAEMEQHFDPVTTAWLLREMAENRDKAKVPLKPYNYYSLHQQALSGELCSGGEHALCHHGHLALQLPTLNAHHHHHPSHLAQKAGSSGADAHTHGEVSTRANVAVTATATAASTTPSPSPPANSSSHHRSGAYQPHVLAEEAGRLPHNYWGTPALLHTLNARPELLLPQATATDSA</sequence>
<dbReference type="EMBL" id="JAEHOC010000014">
    <property type="protein sequence ID" value="KAG2435701.1"/>
    <property type="molecule type" value="Genomic_DNA"/>
</dbReference>